<proteinExistence type="predicted"/>
<feature type="domain" description="RNase H type-1" evidence="1">
    <location>
        <begin position="16"/>
        <end position="73"/>
    </location>
</feature>
<accession>A0ABR0Q3K4</accession>
<keyword evidence="3" id="KW-1185">Reference proteome</keyword>
<protein>
    <recommendedName>
        <fullName evidence="1">RNase H type-1 domain-containing protein</fullName>
    </recommendedName>
</protein>
<dbReference type="InterPro" id="IPR002156">
    <property type="entry name" value="RNaseH_domain"/>
</dbReference>
<sequence length="116" mass="12954">MNMGWQTPLAGFIKVNVDVTVSNGCSGFGVVVRDNDGFVLGGCYKFRNEAMDVSWAELKAFTAGLKLDEKIKYDSAYFGIGQCNASQQAIMKKCDLYFDMDYPEEIHNFIINDAIK</sequence>
<dbReference type="EMBL" id="JARKNE010000005">
    <property type="protein sequence ID" value="KAK5833735.1"/>
    <property type="molecule type" value="Genomic_DNA"/>
</dbReference>
<evidence type="ECO:0000313" key="3">
    <source>
        <dbReference type="Proteomes" id="UP001358586"/>
    </source>
</evidence>
<comment type="caution">
    <text evidence="2">The sequence shown here is derived from an EMBL/GenBank/DDBJ whole genome shotgun (WGS) entry which is preliminary data.</text>
</comment>
<evidence type="ECO:0000259" key="1">
    <source>
        <dbReference type="Pfam" id="PF13456"/>
    </source>
</evidence>
<gene>
    <name evidence="2" type="ORF">PVK06_017589</name>
</gene>
<evidence type="ECO:0000313" key="2">
    <source>
        <dbReference type="EMBL" id="KAK5833735.1"/>
    </source>
</evidence>
<dbReference type="Pfam" id="PF13456">
    <property type="entry name" value="RVT_3"/>
    <property type="match status" value="1"/>
</dbReference>
<name>A0ABR0Q3K4_GOSAR</name>
<reference evidence="2 3" key="1">
    <citation type="submission" date="2023-03" db="EMBL/GenBank/DDBJ databases">
        <title>WGS of Gossypium arboreum.</title>
        <authorList>
            <person name="Yu D."/>
        </authorList>
    </citation>
    <scope>NUCLEOTIDE SEQUENCE [LARGE SCALE GENOMIC DNA]</scope>
    <source>
        <tissue evidence="2">Leaf</tissue>
    </source>
</reference>
<dbReference type="Proteomes" id="UP001358586">
    <property type="component" value="Chromosome 5"/>
</dbReference>
<organism evidence="2 3">
    <name type="scientific">Gossypium arboreum</name>
    <name type="common">Tree cotton</name>
    <name type="synonym">Gossypium nanking</name>
    <dbReference type="NCBI Taxonomy" id="29729"/>
    <lineage>
        <taxon>Eukaryota</taxon>
        <taxon>Viridiplantae</taxon>
        <taxon>Streptophyta</taxon>
        <taxon>Embryophyta</taxon>
        <taxon>Tracheophyta</taxon>
        <taxon>Spermatophyta</taxon>
        <taxon>Magnoliopsida</taxon>
        <taxon>eudicotyledons</taxon>
        <taxon>Gunneridae</taxon>
        <taxon>Pentapetalae</taxon>
        <taxon>rosids</taxon>
        <taxon>malvids</taxon>
        <taxon>Malvales</taxon>
        <taxon>Malvaceae</taxon>
        <taxon>Malvoideae</taxon>
        <taxon>Gossypium</taxon>
    </lineage>
</organism>